<dbReference type="EMBL" id="AK098759">
    <property type="protein sequence ID" value="BAC05405.1"/>
    <property type="molecule type" value="mRNA"/>
</dbReference>
<evidence type="ECO:0000256" key="1">
    <source>
        <dbReference type="SAM" id="MobiDB-lite"/>
    </source>
</evidence>
<evidence type="ECO:0000313" key="2">
    <source>
        <dbReference type="EMBL" id="BAC05405.1"/>
    </source>
</evidence>
<protein>
    <submittedName>
        <fullName evidence="2">cDNA FLJ25893 fis, clone CBR03492</fullName>
    </submittedName>
</protein>
<organism evidence="2">
    <name type="scientific">Homo sapiens</name>
    <name type="common">Human</name>
    <dbReference type="NCBI Taxonomy" id="9606"/>
    <lineage>
        <taxon>Eukaryota</taxon>
        <taxon>Metazoa</taxon>
        <taxon>Chordata</taxon>
        <taxon>Craniata</taxon>
        <taxon>Vertebrata</taxon>
        <taxon>Euteleostomi</taxon>
        <taxon>Mammalia</taxon>
        <taxon>Eutheria</taxon>
        <taxon>Euarchontoglires</taxon>
        <taxon>Primates</taxon>
        <taxon>Haplorrhini</taxon>
        <taxon>Catarrhini</taxon>
        <taxon>Hominidae</taxon>
        <taxon>Homo</taxon>
    </lineage>
</organism>
<dbReference type="AlphaFoldDB" id="Q8N794"/>
<feature type="region of interest" description="Disordered" evidence="1">
    <location>
        <begin position="1"/>
        <end position="46"/>
    </location>
</feature>
<name>Q8N794_HUMAN</name>
<proteinExistence type="evidence at transcript level"/>
<feature type="compositionally biased region" description="Pro residues" evidence="1">
    <location>
        <begin position="24"/>
        <end position="33"/>
    </location>
</feature>
<reference evidence="2" key="1">
    <citation type="submission" date="2002-07" db="EMBL/GenBank/DDBJ databases">
        <title>NEDO human cDNA sequencing project.</title>
        <authorList>
            <person name="Tanigami A."/>
            <person name="Fujiwara T."/>
            <person name="Shibahara T."/>
            <person name="Goto Y."/>
            <person name="Hirao M."/>
            <person name="Shimizu F."/>
            <person name="Wakebe H."/>
            <person name="Ono T."/>
            <person name="Hishigaki H."/>
            <person name="Watanabe T."/>
            <person name="Ozaki K."/>
            <person name="Suzuki Y."/>
            <person name="Hata H."/>
            <person name="Nakagawa K."/>
            <person name="Mizuno S."/>
            <person name="Morinaga M."/>
            <person name="Kawamura M."/>
            <person name="Sugiyama T."/>
            <person name="Irie R."/>
            <person name="Otsuki T."/>
            <person name="Sato H."/>
            <person name="Nishikawa T."/>
            <person name="Sugiyama A."/>
            <person name="Kawakami B."/>
            <person name="Nagai K."/>
            <person name="Isogai T."/>
            <person name="Sugano S."/>
        </authorList>
    </citation>
    <scope>NUCLEOTIDE SEQUENCE</scope>
    <source>
        <tissue evidence="2">Brain</tissue>
    </source>
</reference>
<sequence length="126" mass="14245">MKKQGVSPKPLQSSRPSQSKRRCGPPPFPPASAPEPEVEEVEKSALGGGRSFRRRIRNVENRKGLELKVVAKTLLLGPFLLVRNSLAQLREEVHELQAWWFPSRTTLDFGKERAGELQEVAAWRFS</sequence>
<accession>Q8N794</accession>